<reference evidence="2 3" key="2">
    <citation type="submission" date="2020-08" db="EMBL/GenBank/DDBJ databases">
        <authorList>
            <person name="Partida-Martinez L."/>
            <person name="Huntemann M."/>
            <person name="Clum A."/>
            <person name="Wang J."/>
            <person name="Palaniappan K."/>
            <person name="Ritter S."/>
            <person name="Chen I.-M."/>
            <person name="Stamatis D."/>
            <person name="Reddy T."/>
            <person name="O'Malley R."/>
            <person name="Daum C."/>
            <person name="Shapiro N."/>
            <person name="Ivanova N."/>
            <person name="Kyrpides N."/>
            <person name="Woyke T."/>
        </authorList>
    </citation>
    <scope>NUCLEOTIDE SEQUENCE [LARGE SCALE GENOMIC DNA]</scope>
    <source>
        <strain evidence="2 3">RAS26</strain>
    </source>
</reference>
<name>A0A7W4YBX0_9CELL</name>
<proteinExistence type="predicted"/>
<evidence type="ECO:0000256" key="1">
    <source>
        <dbReference type="SAM" id="MobiDB-lite"/>
    </source>
</evidence>
<gene>
    <name evidence="2" type="ORF">FHR80_002122</name>
</gene>
<evidence type="ECO:0000313" key="2">
    <source>
        <dbReference type="EMBL" id="MBB2923197.1"/>
    </source>
</evidence>
<dbReference type="Proteomes" id="UP000518206">
    <property type="component" value="Unassembled WGS sequence"/>
</dbReference>
<protein>
    <submittedName>
        <fullName evidence="2">Uncharacterized protein</fullName>
    </submittedName>
</protein>
<dbReference type="RefSeq" id="WP_183296072.1">
    <property type="nucleotide sequence ID" value="NZ_JACHVX010000003.1"/>
</dbReference>
<feature type="region of interest" description="Disordered" evidence="1">
    <location>
        <begin position="35"/>
        <end position="64"/>
    </location>
</feature>
<reference evidence="2 3" key="1">
    <citation type="submission" date="2020-08" db="EMBL/GenBank/DDBJ databases">
        <title>The Agave Microbiome: Exploring the role of microbial communities in plant adaptations to desert environments.</title>
        <authorList>
            <person name="Partida-Martinez L.P."/>
        </authorList>
    </citation>
    <scope>NUCLEOTIDE SEQUENCE [LARGE SCALE GENOMIC DNA]</scope>
    <source>
        <strain evidence="2 3">RAS26</strain>
    </source>
</reference>
<accession>A0A7W4YBX0</accession>
<evidence type="ECO:0000313" key="3">
    <source>
        <dbReference type="Proteomes" id="UP000518206"/>
    </source>
</evidence>
<comment type="caution">
    <text evidence="2">The sequence shown here is derived from an EMBL/GenBank/DDBJ whole genome shotgun (WGS) entry which is preliminary data.</text>
</comment>
<sequence>MGLFWAGTDDDDPITGLSVPASGGHQWPVVPWDGLGAEVSTDTAPSGSGNDADTGGHPEKPGGWEGSWSILTSQTCDIVATGPGQRHPTVQVCPLLRLDDHLDKGQIAEINRGSRVDLITVPDVPGGGNWAADLRISVPVSKGVLLRQDPVHGFTTPEDSQQFAERVAAKYRRPALHDEISGDLVTGLRDLVAEARESEALWPDVIEQFRLLVLDGDRLTPRSVRVLVILFRPGITAEDASPLREWRKREKKRLLRHGIALAPLDFVAVSNLTVTEYRASDPLRVPELGQPAYW</sequence>
<dbReference type="EMBL" id="JACHVX010000003">
    <property type="protein sequence ID" value="MBB2923197.1"/>
    <property type="molecule type" value="Genomic_DNA"/>
</dbReference>
<organism evidence="2 3">
    <name type="scientific">Cellulomonas cellasea</name>
    <dbReference type="NCBI Taxonomy" id="43670"/>
    <lineage>
        <taxon>Bacteria</taxon>
        <taxon>Bacillati</taxon>
        <taxon>Actinomycetota</taxon>
        <taxon>Actinomycetes</taxon>
        <taxon>Micrococcales</taxon>
        <taxon>Cellulomonadaceae</taxon>
        <taxon>Cellulomonas</taxon>
    </lineage>
</organism>
<dbReference type="AlphaFoldDB" id="A0A7W4YBX0"/>
<feature type="compositionally biased region" description="Polar residues" evidence="1">
    <location>
        <begin position="40"/>
        <end position="51"/>
    </location>
</feature>
<feature type="region of interest" description="Disordered" evidence="1">
    <location>
        <begin position="1"/>
        <end position="23"/>
    </location>
</feature>